<evidence type="ECO:0000259" key="2">
    <source>
        <dbReference type="Pfam" id="PF12867"/>
    </source>
</evidence>
<proteinExistence type="predicted"/>
<dbReference type="Proteomes" id="UP000278746">
    <property type="component" value="Unassembled WGS sequence"/>
</dbReference>
<dbReference type="EMBL" id="RHIB01000003">
    <property type="protein sequence ID" value="RNA66868.1"/>
    <property type="molecule type" value="Genomic_DNA"/>
</dbReference>
<comment type="caution">
    <text evidence="3">The sequence shown here is derived from an EMBL/GenBank/DDBJ whole genome shotgun (WGS) entry which is preliminary data.</text>
</comment>
<dbReference type="Gene3D" id="1.20.120.450">
    <property type="entry name" value="dinb family like domain"/>
    <property type="match status" value="1"/>
</dbReference>
<feature type="coiled-coil region" evidence="1">
    <location>
        <begin position="76"/>
        <end position="103"/>
    </location>
</feature>
<accession>A0A3M7TNA1</accession>
<sequence>MTDCTSALNQIRIAISTTLKIVEKLEEEDLQKKPTSTKHSVGELLEHLASVCEADLLISNGAAKEEMSRYYSTVCCKTIEELNSTLKKNYRLLEERYTAYTEEELREEATSYWGVTYSRYEWLLEILAHVYHHRGQLHAILVHCCNRDPKVFMFE</sequence>
<gene>
    <name evidence="3" type="ORF">EBO34_16830</name>
</gene>
<name>A0A3M7TNA1_9BACI</name>
<dbReference type="SUPFAM" id="SSF109854">
    <property type="entry name" value="DinB/YfiT-like putative metalloenzymes"/>
    <property type="match status" value="1"/>
</dbReference>
<keyword evidence="1" id="KW-0175">Coiled coil</keyword>
<dbReference type="RefSeq" id="WP_122900738.1">
    <property type="nucleotide sequence ID" value="NZ_RHIB01000003.1"/>
</dbReference>
<dbReference type="Pfam" id="PF12867">
    <property type="entry name" value="DinB_2"/>
    <property type="match status" value="1"/>
</dbReference>
<dbReference type="InterPro" id="IPR024775">
    <property type="entry name" value="DinB-like"/>
</dbReference>
<dbReference type="OrthoDB" id="2427314at2"/>
<reference evidence="3 4" key="1">
    <citation type="submission" date="2018-10" db="EMBL/GenBank/DDBJ databases">
        <title>Bacillus Keqinensis sp. nov., a moderately halophilic bacterium isolated from a saline-alkaline lake.</title>
        <authorList>
            <person name="Wang H."/>
        </authorList>
    </citation>
    <scope>NUCLEOTIDE SEQUENCE [LARGE SCALE GENOMIC DNA]</scope>
    <source>
        <strain evidence="3 4">KQ-3</strain>
    </source>
</reference>
<organism evidence="3 4">
    <name type="scientific">Alteribacter keqinensis</name>
    <dbReference type="NCBI Taxonomy" id="2483800"/>
    <lineage>
        <taxon>Bacteria</taxon>
        <taxon>Bacillati</taxon>
        <taxon>Bacillota</taxon>
        <taxon>Bacilli</taxon>
        <taxon>Bacillales</taxon>
        <taxon>Bacillaceae</taxon>
        <taxon>Alteribacter</taxon>
    </lineage>
</organism>
<evidence type="ECO:0000313" key="4">
    <source>
        <dbReference type="Proteomes" id="UP000278746"/>
    </source>
</evidence>
<dbReference type="AlphaFoldDB" id="A0A3M7TNA1"/>
<keyword evidence="4" id="KW-1185">Reference proteome</keyword>
<evidence type="ECO:0000313" key="3">
    <source>
        <dbReference type="EMBL" id="RNA66868.1"/>
    </source>
</evidence>
<evidence type="ECO:0000256" key="1">
    <source>
        <dbReference type="SAM" id="Coils"/>
    </source>
</evidence>
<dbReference type="InterPro" id="IPR034660">
    <property type="entry name" value="DinB/YfiT-like"/>
</dbReference>
<feature type="domain" description="DinB-like" evidence="2">
    <location>
        <begin position="11"/>
        <end position="137"/>
    </location>
</feature>
<protein>
    <submittedName>
        <fullName evidence="3">DinB family protein</fullName>
    </submittedName>
</protein>